<comment type="caution">
    <text evidence="1">The sequence shown here is derived from an EMBL/GenBank/DDBJ whole genome shotgun (WGS) entry which is preliminary data.</text>
</comment>
<proteinExistence type="predicted"/>
<gene>
    <name evidence="1" type="ORF">M9H77_12739</name>
</gene>
<dbReference type="Proteomes" id="UP001060085">
    <property type="component" value="Linkage Group LG03"/>
</dbReference>
<protein>
    <submittedName>
        <fullName evidence="1">Uncharacterized protein</fullName>
    </submittedName>
</protein>
<sequence>MVNPFSCDLAFDIDHMLKCSSPRAYLDKQLLVSIARIKPSYHDLELSVEAIKSSIEVLQSKEVILGRIWIQFYNQRSHPIADGRVAPTVAGRVLSGLLLEVDNLPPMMQNCSRIAKVESTIAVDSHLIVHGRPLVKNGHLKIEWVDLATFSAKLGQGHSFPKVLVAKLGKISSSHYMVYVALLSIGSFVECLNYKIFNRSSSTR</sequence>
<evidence type="ECO:0000313" key="2">
    <source>
        <dbReference type="Proteomes" id="UP001060085"/>
    </source>
</evidence>
<dbReference type="EMBL" id="CM044703">
    <property type="protein sequence ID" value="KAI5672375.1"/>
    <property type="molecule type" value="Genomic_DNA"/>
</dbReference>
<keyword evidence="2" id="KW-1185">Reference proteome</keyword>
<reference evidence="2" key="1">
    <citation type="journal article" date="2023" name="Nat. Plants">
        <title>Single-cell RNA sequencing provides a high-resolution roadmap for understanding the multicellular compartmentation of specialized metabolism.</title>
        <authorList>
            <person name="Sun S."/>
            <person name="Shen X."/>
            <person name="Li Y."/>
            <person name="Li Y."/>
            <person name="Wang S."/>
            <person name="Li R."/>
            <person name="Zhang H."/>
            <person name="Shen G."/>
            <person name="Guo B."/>
            <person name="Wei J."/>
            <person name="Xu J."/>
            <person name="St-Pierre B."/>
            <person name="Chen S."/>
            <person name="Sun C."/>
        </authorList>
    </citation>
    <scope>NUCLEOTIDE SEQUENCE [LARGE SCALE GENOMIC DNA]</scope>
</reference>
<name>A0ACC0BIC0_CATRO</name>
<accession>A0ACC0BIC0</accession>
<evidence type="ECO:0000313" key="1">
    <source>
        <dbReference type="EMBL" id="KAI5672375.1"/>
    </source>
</evidence>
<organism evidence="1 2">
    <name type="scientific">Catharanthus roseus</name>
    <name type="common">Madagascar periwinkle</name>
    <name type="synonym">Vinca rosea</name>
    <dbReference type="NCBI Taxonomy" id="4058"/>
    <lineage>
        <taxon>Eukaryota</taxon>
        <taxon>Viridiplantae</taxon>
        <taxon>Streptophyta</taxon>
        <taxon>Embryophyta</taxon>
        <taxon>Tracheophyta</taxon>
        <taxon>Spermatophyta</taxon>
        <taxon>Magnoliopsida</taxon>
        <taxon>eudicotyledons</taxon>
        <taxon>Gunneridae</taxon>
        <taxon>Pentapetalae</taxon>
        <taxon>asterids</taxon>
        <taxon>lamiids</taxon>
        <taxon>Gentianales</taxon>
        <taxon>Apocynaceae</taxon>
        <taxon>Rauvolfioideae</taxon>
        <taxon>Vinceae</taxon>
        <taxon>Catharanthinae</taxon>
        <taxon>Catharanthus</taxon>
    </lineage>
</organism>